<dbReference type="GO" id="GO:0045503">
    <property type="term" value="F:dynein light chain binding"/>
    <property type="evidence" value="ECO:0007669"/>
    <property type="project" value="TreeGrafter"/>
</dbReference>
<evidence type="ECO:0000256" key="8">
    <source>
        <dbReference type="ARBA" id="ARBA00023273"/>
    </source>
</evidence>
<dbReference type="Pfam" id="PF00400">
    <property type="entry name" value="WD40"/>
    <property type="match status" value="1"/>
</dbReference>
<evidence type="ECO:0000256" key="7">
    <source>
        <dbReference type="ARBA" id="ARBA00023212"/>
    </source>
</evidence>
<dbReference type="OrthoDB" id="10259804at2759"/>
<evidence type="ECO:0000256" key="11">
    <source>
        <dbReference type="ARBA" id="ARBA00041557"/>
    </source>
</evidence>
<dbReference type="SMART" id="SM00320">
    <property type="entry name" value="WD40"/>
    <property type="match status" value="5"/>
</dbReference>
<evidence type="ECO:0000256" key="4">
    <source>
        <dbReference type="ARBA" id="ARBA00022737"/>
    </source>
</evidence>
<keyword evidence="4" id="KW-0677">Repeat</keyword>
<dbReference type="Gene3D" id="2.130.10.10">
    <property type="entry name" value="YVTN repeat-like/Quinoprotein amine dehydrogenase"/>
    <property type="match status" value="1"/>
</dbReference>
<evidence type="ECO:0000256" key="9">
    <source>
        <dbReference type="ARBA" id="ARBA00024190"/>
    </source>
</evidence>
<evidence type="ECO:0000256" key="12">
    <source>
        <dbReference type="PROSITE-ProRule" id="PRU00221"/>
    </source>
</evidence>
<evidence type="ECO:0000256" key="13">
    <source>
        <dbReference type="SAM" id="MobiDB-lite"/>
    </source>
</evidence>
<dbReference type="GO" id="GO:0003341">
    <property type="term" value="P:cilium movement"/>
    <property type="evidence" value="ECO:0007669"/>
    <property type="project" value="TreeGrafter"/>
</dbReference>
<evidence type="ECO:0000256" key="10">
    <source>
        <dbReference type="ARBA" id="ARBA00040002"/>
    </source>
</evidence>
<dbReference type="PANTHER" id="PTHR12442:SF12">
    <property type="entry name" value="DYNEIN AXONEMAL INTERMEDIATE CHAIN 4"/>
    <property type="match status" value="1"/>
</dbReference>
<evidence type="ECO:0000256" key="5">
    <source>
        <dbReference type="ARBA" id="ARBA00022846"/>
    </source>
</evidence>
<feature type="region of interest" description="Disordered" evidence="13">
    <location>
        <begin position="1"/>
        <end position="20"/>
    </location>
</feature>
<dbReference type="GO" id="GO:0045504">
    <property type="term" value="F:dynein heavy chain binding"/>
    <property type="evidence" value="ECO:0007669"/>
    <property type="project" value="TreeGrafter"/>
</dbReference>
<keyword evidence="7" id="KW-0206">Cytoskeleton</keyword>
<dbReference type="Proteomes" id="UP000606274">
    <property type="component" value="Unassembled WGS sequence"/>
</dbReference>
<organism evidence="14 15">
    <name type="scientific">Silurus meridionalis</name>
    <name type="common">Southern catfish</name>
    <name type="synonym">Silurus soldatovi meridionalis</name>
    <dbReference type="NCBI Taxonomy" id="175797"/>
    <lineage>
        <taxon>Eukaryota</taxon>
        <taxon>Metazoa</taxon>
        <taxon>Chordata</taxon>
        <taxon>Craniata</taxon>
        <taxon>Vertebrata</taxon>
        <taxon>Euteleostomi</taxon>
        <taxon>Actinopterygii</taxon>
        <taxon>Neopterygii</taxon>
        <taxon>Teleostei</taxon>
        <taxon>Ostariophysi</taxon>
        <taxon>Siluriformes</taxon>
        <taxon>Siluridae</taxon>
        <taxon>Silurus</taxon>
    </lineage>
</organism>
<feature type="compositionally biased region" description="Low complexity" evidence="13">
    <location>
        <begin position="313"/>
        <end position="330"/>
    </location>
</feature>
<dbReference type="GO" id="GO:0120293">
    <property type="term" value="C:dynein axonemal particle"/>
    <property type="evidence" value="ECO:0007669"/>
    <property type="project" value="UniProtKB-SubCell"/>
</dbReference>
<dbReference type="InterPro" id="IPR036322">
    <property type="entry name" value="WD40_repeat_dom_sf"/>
</dbReference>
<evidence type="ECO:0000256" key="2">
    <source>
        <dbReference type="ARBA" id="ARBA00022490"/>
    </source>
</evidence>
<dbReference type="AlphaFoldDB" id="A0A8T0C0M3"/>
<keyword evidence="8" id="KW-0966">Cell projection</keyword>
<accession>A0A8T0C0M3</accession>
<protein>
    <recommendedName>
        <fullName evidence="10">Dynein axonemal intermediate chain 4</fullName>
    </recommendedName>
    <alternativeName>
        <fullName evidence="11">WD repeat-containing protein 78</fullName>
    </alternativeName>
</protein>
<name>A0A8T0C0M3_SILME</name>
<feature type="repeat" description="WD" evidence="12">
    <location>
        <begin position="635"/>
        <end position="668"/>
    </location>
</feature>
<evidence type="ECO:0000313" key="14">
    <source>
        <dbReference type="EMBL" id="KAF7711800.1"/>
    </source>
</evidence>
<reference evidence="14" key="1">
    <citation type="submission" date="2020-08" db="EMBL/GenBank/DDBJ databases">
        <title>Chromosome-level assembly of Southern catfish (Silurus meridionalis) provides insights into visual adaptation to the nocturnal and benthic lifestyles.</title>
        <authorList>
            <person name="Zhang Y."/>
            <person name="Wang D."/>
            <person name="Peng Z."/>
        </authorList>
    </citation>
    <scope>NUCLEOTIDE SEQUENCE</scope>
    <source>
        <strain evidence="14">SWU-2019-XX</strain>
        <tissue evidence="14">Muscle</tissue>
    </source>
</reference>
<dbReference type="FunFam" id="2.130.10.10:FF:001248">
    <property type="entry name" value="WD repeat domain 78"/>
    <property type="match status" value="1"/>
</dbReference>
<sequence length="784" mass="87860">MFSDTAKQMRPGFRPNPSRVISQSGSGALHINQSFANRRTNVSMSRRRLSSRRDSKVLDKVSQAHRNMVFDEAGNDVTPRPMYQQEPGTIQLKQSKIFMAHDTSEVAMADFMSAMQHAMSPASAGPFTMSVFGSSLISGASPSTMQSENYEMKAIAAKQETLSRLSELKTQREEQKEEVDLDKPVDIYLNDTEVMCFLDIPAMSISVDSEEAEAVKKRNMAYTDICKNRQASDKYVDRAMQTINSDAKSKEVQSDRIIMVEKESMANNWDTYDMFVSISKAEELAENTGEEKPSIPDISSTHHLESNTGLHRSTSIISATSTVTSTSSSQRDSEASTVEMVDESDSKQILNSETFQQSLQVMEKMVLLNTYQHKLAAYKGLPILPDPDCVPHTDVEDSVDVQEDDSQGPALELLWSFSCELTKGHSVSSMAWNKTNPDILAVGYGQFDFKDQKSGLVCIWSLKNPTWPERILKCKTSVTSLDFSASSPSQLAVGLYDGTIAIYSVQSTKETLVCDSRDFAHKHTAPVWQVKWVDRIRGSSGEDKKETLFSVSADGRISEWFFHQGLECTDMMKLKRIRNEKTEQQWKQEHLLFYLVVGLCFDFHHEDSNMYLVGTETGHIHKCSCSYTEQFLETYTNHLGPVYKVKWSPFCPDVFLSCSADWTIQLWSHEQFTPVLSFTSIKKAVYDIMWSPRWATVFGVVNLDRVEIWDLGASILNPTLVSETIPGVKPTSLIFPMNTDCLLVGDSEGHVSVYKLKNFTAGEGTQVDTLKNIVSSTLATGKQG</sequence>
<evidence type="ECO:0000256" key="6">
    <source>
        <dbReference type="ARBA" id="ARBA00023069"/>
    </source>
</evidence>
<keyword evidence="3 12" id="KW-0853">WD repeat</keyword>
<dbReference type="PANTHER" id="PTHR12442">
    <property type="entry name" value="DYNEIN INTERMEDIATE CHAIN"/>
    <property type="match status" value="1"/>
</dbReference>
<evidence type="ECO:0000256" key="3">
    <source>
        <dbReference type="ARBA" id="ARBA00022574"/>
    </source>
</evidence>
<comment type="subcellular location">
    <subcellularLocation>
        <location evidence="1">Cytoplasm</location>
        <location evidence="1">Cytoskeleton</location>
        <location evidence="1">Flagellum axoneme</location>
    </subcellularLocation>
    <subcellularLocation>
        <location evidence="9">Dynein axonemal particle</location>
    </subcellularLocation>
</comment>
<comment type="caution">
    <text evidence="14">The sequence shown here is derived from an EMBL/GenBank/DDBJ whole genome shotgun (WGS) entry which is preliminary data.</text>
</comment>
<dbReference type="InterPro" id="IPR015943">
    <property type="entry name" value="WD40/YVTN_repeat-like_dom_sf"/>
</dbReference>
<evidence type="ECO:0000313" key="15">
    <source>
        <dbReference type="Proteomes" id="UP000606274"/>
    </source>
</evidence>
<keyword evidence="2" id="KW-0963">Cytoplasm</keyword>
<dbReference type="SUPFAM" id="SSF50978">
    <property type="entry name" value="WD40 repeat-like"/>
    <property type="match status" value="1"/>
</dbReference>
<proteinExistence type="predicted"/>
<keyword evidence="15" id="KW-1185">Reference proteome</keyword>
<evidence type="ECO:0000256" key="1">
    <source>
        <dbReference type="ARBA" id="ARBA00004611"/>
    </source>
</evidence>
<feature type="compositionally biased region" description="Basic and acidic residues" evidence="13">
    <location>
        <begin position="289"/>
        <end position="305"/>
    </location>
</feature>
<dbReference type="EMBL" id="JABFDY010000001">
    <property type="protein sequence ID" value="KAF7711800.1"/>
    <property type="molecule type" value="Genomic_DNA"/>
</dbReference>
<dbReference type="PROSITE" id="PS50082">
    <property type="entry name" value="WD_REPEATS_2"/>
    <property type="match status" value="1"/>
</dbReference>
<gene>
    <name evidence="14" type="ORF">HF521_000811</name>
</gene>
<dbReference type="GO" id="GO:0005858">
    <property type="term" value="C:axonemal dynein complex"/>
    <property type="evidence" value="ECO:0007669"/>
    <property type="project" value="TreeGrafter"/>
</dbReference>
<feature type="region of interest" description="Disordered" evidence="13">
    <location>
        <begin position="285"/>
        <end position="335"/>
    </location>
</feature>
<dbReference type="InterPro" id="IPR050687">
    <property type="entry name" value="Dynein_IC"/>
</dbReference>
<keyword evidence="5" id="KW-0282">Flagellum</keyword>
<dbReference type="InterPro" id="IPR001680">
    <property type="entry name" value="WD40_rpt"/>
</dbReference>
<keyword evidence="6" id="KW-0969">Cilium</keyword>